<evidence type="ECO:0008006" key="3">
    <source>
        <dbReference type="Google" id="ProtNLM"/>
    </source>
</evidence>
<dbReference type="EMBL" id="MFEN01000013">
    <property type="protein sequence ID" value="OGE84403.1"/>
    <property type="molecule type" value="Genomic_DNA"/>
</dbReference>
<evidence type="ECO:0000313" key="2">
    <source>
        <dbReference type="Proteomes" id="UP000176339"/>
    </source>
</evidence>
<sequence length="131" mass="15268">MKKVLLKRGDLVFPELSFQIVGILFDVYNKLGYGLSEKTYQNAISVALKNSGLIFREQAYCPVIYQNKNVGRNYLDFLIEDKIILEIKRGDRFAKIHIDQVLQYLSINKLKLGILAYFAPRKLHYKRLVNL</sequence>
<organism evidence="1 2">
    <name type="scientific">Candidatus Doudnabacteria bacterium RIFCSPHIGHO2_01_FULL_49_9</name>
    <dbReference type="NCBI Taxonomy" id="1817827"/>
    <lineage>
        <taxon>Bacteria</taxon>
        <taxon>Candidatus Doudnaibacteriota</taxon>
    </lineage>
</organism>
<dbReference type="NCBIfam" id="TIGR04256">
    <property type="entry name" value="GxxExxY"/>
    <property type="match status" value="1"/>
</dbReference>
<evidence type="ECO:0000313" key="1">
    <source>
        <dbReference type="EMBL" id="OGE84403.1"/>
    </source>
</evidence>
<protein>
    <recommendedName>
        <fullName evidence="3">GxxExxY protein</fullName>
    </recommendedName>
</protein>
<accession>A0A1F5P3D4</accession>
<dbReference type="AlphaFoldDB" id="A0A1F5P3D4"/>
<gene>
    <name evidence="1" type="ORF">A2846_00755</name>
</gene>
<proteinExistence type="predicted"/>
<reference evidence="1 2" key="1">
    <citation type="journal article" date="2016" name="Nat. Commun.">
        <title>Thousands of microbial genomes shed light on interconnected biogeochemical processes in an aquifer system.</title>
        <authorList>
            <person name="Anantharaman K."/>
            <person name="Brown C.T."/>
            <person name="Hug L.A."/>
            <person name="Sharon I."/>
            <person name="Castelle C.J."/>
            <person name="Probst A.J."/>
            <person name="Thomas B.C."/>
            <person name="Singh A."/>
            <person name="Wilkins M.J."/>
            <person name="Karaoz U."/>
            <person name="Brodie E.L."/>
            <person name="Williams K.H."/>
            <person name="Hubbard S.S."/>
            <person name="Banfield J.F."/>
        </authorList>
    </citation>
    <scope>NUCLEOTIDE SEQUENCE [LARGE SCALE GENOMIC DNA]</scope>
</reference>
<dbReference type="Pfam" id="PF13366">
    <property type="entry name" value="PDDEXK_3"/>
    <property type="match status" value="1"/>
</dbReference>
<comment type="caution">
    <text evidence="1">The sequence shown here is derived from an EMBL/GenBank/DDBJ whole genome shotgun (WGS) entry which is preliminary data.</text>
</comment>
<name>A0A1F5P3D4_9BACT</name>
<dbReference type="Proteomes" id="UP000176339">
    <property type="component" value="Unassembled WGS sequence"/>
</dbReference>
<dbReference type="InterPro" id="IPR026350">
    <property type="entry name" value="GxxExxY"/>
</dbReference>